<dbReference type="InterPro" id="IPR038071">
    <property type="entry name" value="UROD/MetE-like_sf"/>
</dbReference>
<dbReference type="EMBL" id="BARU01035335">
    <property type="protein sequence ID" value="GAH79511.1"/>
    <property type="molecule type" value="Genomic_DNA"/>
</dbReference>
<name>X1IAU5_9ZZZZ</name>
<evidence type="ECO:0008006" key="2">
    <source>
        <dbReference type="Google" id="ProtNLM"/>
    </source>
</evidence>
<protein>
    <recommendedName>
        <fullName evidence="2">Uroporphyrinogen decarboxylase (URO-D) domain-containing protein</fullName>
    </recommendedName>
</protein>
<dbReference type="AlphaFoldDB" id="X1IAU5"/>
<dbReference type="Gene3D" id="3.20.20.210">
    <property type="match status" value="1"/>
</dbReference>
<feature type="non-terminal residue" evidence="1">
    <location>
        <position position="86"/>
    </location>
</feature>
<evidence type="ECO:0000313" key="1">
    <source>
        <dbReference type="EMBL" id="GAH79511.1"/>
    </source>
</evidence>
<accession>X1IAU5</accession>
<reference evidence="1" key="1">
    <citation type="journal article" date="2014" name="Front. Microbiol.">
        <title>High frequency of phylogenetically diverse reductive dehalogenase-homologous genes in deep subseafloor sedimentary metagenomes.</title>
        <authorList>
            <person name="Kawai M."/>
            <person name="Futagami T."/>
            <person name="Toyoda A."/>
            <person name="Takaki Y."/>
            <person name="Nishi S."/>
            <person name="Hori S."/>
            <person name="Arai W."/>
            <person name="Tsubouchi T."/>
            <person name="Morono Y."/>
            <person name="Uchiyama I."/>
            <person name="Ito T."/>
            <person name="Fujiyama A."/>
            <person name="Inagaki F."/>
            <person name="Takami H."/>
        </authorList>
    </citation>
    <scope>NUCLEOTIDE SEQUENCE</scope>
    <source>
        <strain evidence="1">Expedition CK06-06</strain>
    </source>
</reference>
<proteinExistence type="predicted"/>
<organism evidence="1">
    <name type="scientific">marine sediment metagenome</name>
    <dbReference type="NCBI Taxonomy" id="412755"/>
    <lineage>
        <taxon>unclassified sequences</taxon>
        <taxon>metagenomes</taxon>
        <taxon>ecological metagenomes</taxon>
    </lineage>
</organism>
<dbReference type="SUPFAM" id="SSF51726">
    <property type="entry name" value="UROD/MetE-like"/>
    <property type="match status" value="1"/>
</dbReference>
<comment type="caution">
    <text evidence="1">The sequence shown here is derived from an EMBL/GenBank/DDBJ whole genome shotgun (WGS) entry which is preliminary data.</text>
</comment>
<sequence length="86" mass="10046">MNRDTGRKLNWRIADEMGLPWWQSWYVRGFENTLMDCVAEEDFYIELLDRMSRLTLDIIEECAGIPADAIMMGDDWGNQRGVFIGP</sequence>
<gene>
    <name evidence="1" type="ORF">S03H2_55337</name>
</gene>